<dbReference type="AlphaFoldDB" id="A0A2M8C5F1"/>
<dbReference type="GO" id="GO:0004519">
    <property type="term" value="F:endonuclease activity"/>
    <property type="evidence" value="ECO:0007669"/>
    <property type="project" value="InterPro"/>
</dbReference>
<dbReference type="Pfam" id="PF06769">
    <property type="entry name" value="YoeB_toxin"/>
    <property type="match status" value="1"/>
</dbReference>
<proteinExistence type="predicted"/>
<organism evidence="2 3">
    <name type="scientific">Candidatus Berkelbacteria bacterium CG_4_9_14_3_um_filter_39_23</name>
    <dbReference type="NCBI Taxonomy" id="1974508"/>
    <lineage>
        <taxon>Bacteria</taxon>
        <taxon>Candidatus Berkelbacteria</taxon>
    </lineage>
</organism>
<protein>
    <submittedName>
        <fullName evidence="2">Type II toxin-antitoxin system mRNA interferase toxin, RelE/StbE family</fullName>
    </submittedName>
</protein>
<dbReference type="SUPFAM" id="SSF143011">
    <property type="entry name" value="RelE-like"/>
    <property type="match status" value="1"/>
</dbReference>
<accession>A0A2M8C5F1</accession>
<gene>
    <name evidence="2" type="ORF">CO101_02140</name>
</gene>
<sequence length="87" mass="10236">MIGLQYTKHFLKSVNKLPASQQKKLAKLLEVLSEHPFYPLLHTKPLTGELTGFYSFRITREYRAIFQFLDSAVIKLIDVAHRKEIYR</sequence>
<reference evidence="3" key="1">
    <citation type="submission" date="2017-09" db="EMBL/GenBank/DDBJ databases">
        <title>Depth-based differentiation of microbial function through sediment-hosted aquifers and enrichment of novel symbionts in the deep terrestrial subsurface.</title>
        <authorList>
            <person name="Probst A.J."/>
            <person name="Ladd B."/>
            <person name="Jarett J.K."/>
            <person name="Geller-Mcgrath D.E."/>
            <person name="Sieber C.M.K."/>
            <person name="Emerson J.B."/>
            <person name="Anantharaman K."/>
            <person name="Thomas B.C."/>
            <person name="Malmstrom R."/>
            <person name="Stieglmeier M."/>
            <person name="Klingl A."/>
            <person name="Woyke T."/>
            <person name="Ryan C.M."/>
            <person name="Banfield J.F."/>
        </authorList>
    </citation>
    <scope>NUCLEOTIDE SEQUENCE [LARGE SCALE GENOMIC DNA]</scope>
</reference>
<dbReference type="NCBIfam" id="TIGR02385">
    <property type="entry name" value="RelE_StbE"/>
    <property type="match status" value="1"/>
</dbReference>
<dbReference type="Proteomes" id="UP000229421">
    <property type="component" value="Unassembled WGS sequence"/>
</dbReference>
<dbReference type="InterPro" id="IPR035093">
    <property type="entry name" value="RelE/ParE_toxin_dom_sf"/>
</dbReference>
<name>A0A2M8C5F1_9BACT</name>
<comment type="caution">
    <text evidence="2">The sequence shown here is derived from an EMBL/GenBank/DDBJ whole genome shotgun (WGS) entry which is preliminary data.</text>
</comment>
<dbReference type="Gene3D" id="3.30.2310.20">
    <property type="entry name" value="RelE-like"/>
    <property type="match status" value="1"/>
</dbReference>
<evidence type="ECO:0000313" key="2">
    <source>
        <dbReference type="EMBL" id="PJB51415.1"/>
    </source>
</evidence>
<dbReference type="EMBL" id="PFTZ01000059">
    <property type="protein sequence ID" value="PJB51415.1"/>
    <property type="molecule type" value="Genomic_DNA"/>
</dbReference>
<dbReference type="GO" id="GO:0006401">
    <property type="term" value="P:RNA catabolic process"/>
    <property type="evidence" value="ECO:0007669"/>
    <property type="project" value="InterPro"/>
</dbReference>
<keyword evidence="1" id="KW-1277">Toxin-antitoxin system</keyword>
<dbReference type="InterPro" id="IPR009614">
    <property type="entry name" value="YoeB_toxin"/>
</dbReference>
<evidence type="ECO:0000256" key="1">
    <source>
        <dbReference type="ARBA" id="ARBA00022649"/>
    </source>
</evidence>
<dbReference type="InterPro" id="IPR007712">
    <property type="entry name" value="RelE/ParE_toxin"/>
</dbReference>
<evidence type="ECO:0000313" key="3">
    <source>
        <dbReference type="Proteomes" id="UP000229421"/>
    </source>
</evidence>